<evidence type="ECO:0000313" key="2">
    <source>
        <dbReference type="EMBL" id="TKJ37923.1"/>
    </source>
</evidence>
<comment type="caution">
    <text evidence="2">The sequence shown here is derived from an EMBL/GenBank/DDBJ whole genome shotgun (WGS) entry which is preliminary data.</text>
</comment>
<dbReference type="SUPFAM" id="SSF51726">
    <property type="entry name" value="UROD/MetE-like"/>
    <property type="match status" value="1"/>
</dbReference>
<dbReference type="GO" id="GO:0006779">
    <property type="term" value="P:porphyrin-containing compound biosynthetic process"/>
    <property type="evidence" value="ECO:0007669"/>
    <property type="project" value="InterPro"/>
</dbReference>
<evidence type="ECO:0000313" key="3">
    <source>
        <dbReference type="Proteomes" id="UP000319619"/>
    </source>
</evidence>
<sequence>MFSGEGLPPPYTGMDIWQVYDQLGCSARLYEFNSCFKRIEHSSVHVTDKPLNETDTETTIHTAVGNQTVITRKTINSPHQIVLKWEVESSDELKVATWREENATWQWDQDRFDNLQNKIGHLGAPTMFMPRMNVQCLYIEKMGVEKGVYAMYEMPEQVESFFQALEENHDRLIDVINSSPVDIINFGENIHASTLSPDLFVKYHLPACQRRCEKLHSAGKFVCSHWDGDVKALLPFVRETGLNGIEAITPEPQGDVTLMEIREALGDDMFLLDGIPAVYFDDTYPVEALIECTELLIELFAPKLVLGISDEISSTGDIERIRIVGEIVNKYNRQFE</sequence>
<dbReference type="EMBL" id="NJBN01000011">
    <property type="protein sequence ID" value="TKJ37923.1"/>
    <property type="molecule type" value="Genomic_DNA"/>
</dbReference>
<accession>A0A532USL2</accession>
<dbReference type="Gene3D" id="3.20.20.210">
    <property type="match status" value="1"/>
</dbReference>
<dbReference type="Pfam" id="PF01208">
    <property type="entry name" value="URO-D"/>
    <property type="match status" value="1"/>
</dbReference>
<dbReference type="InterPro" id="IPR000257">
    <property type="entry name" value="Uroporphyrinogen_deCOase"/>
</dbReference>
<feature type="domain" description="Uroporphyrinogen decarboxylase (URO-D)" evidence="1">
    <location>
        <begin position="143"/>
        <end position="246"/>
    </location>
</feature>
<protein>
    <recommendedName>
        <fullName evidence="1">Uroporphyrinogen decarboxylase (URO-D) domain-containing protein</fullName>
    </recommendedName>
</protein>
<dbReference type="AlphaFoldDB" id="A0A532USL2"/>
<organism evidence="2 3">
    <name type="scientific">candidate division LCP-89 bacterium B3_LCP</name>
    <dbReference type="NCBI Taxonomy" id="2012998"/>
    <lineage>
        <taxon>Bacteria</taxon>
        <taxon>Pseudomonadati</taxon>
        <taxon>Bacteria division LCP-89</taxon>
    </lineage>
</organism>
<dbReference type="InterPro" id="IPR038071">
    <property type="entry name" value="UROD/MetE-like_sf"/>
</dbReference>
<reference evidence="2 3" key="1">
    <citation type="submission" date="2017-06" db="EMBL/GenBank/DDBJ databases">
        <title>Novel microbial phyla capable of carbon fixation and sulfur reduction in deep-sea sediments.</title>
        <authorList>
            <person name="Huang J."/>
            <person name="Baker B."/>
            <person name="Wang Y."/>
        </authorList>
    </citation>
    <scope>NUCLEOTIDE SEQUENCE [LARGE SCALE GENOMIC DNA]</scope>
    <source>
        <strain evidence="2">B3_LCP</strain>
    </source>
</reference>
<proteinExistence type="predicted"/>
<dbReference type="Proteomes" id="UP000319619">
    <property type="component" value="Unassembled WGS sequence"/>
</dbReference>
<gene>
    <name evidence="2" type="ORF">CEE37_13240</name>
</gene>
<evidence type="ECO:0000259" key="1">
    <source>
        <dbReference type="Pfam" id="PF01208"/>
    </source>
</evidence>
<dbReference type="GO" id="GO:0004853">
    <property type="term" value="F:uroporphyrinogen decarboxylase activity"/>
    <property type="evidence" value="ECO:0007669"/>
    <property type="project" value="InterPro"/>
</dbReference>
<name>A0A532USL2_UNCL8</name>